<reference evidence="1 2" key="1">
    <citation type="journal article" date="2016" name="Environ. Microbiol.">
        <title>Genomic resolution of a cold subsurface aquifer community provides metabolic insights for novel microbes adapted to high CO concentrations.</title>
        <authorList>
            <person name="Probst A.J."/>
            <person name="Castelle C.J."/>
            <person name="Singh A."/>
            <person name="Brown C.T."/>
            <person name="Anantharaman K."/>
            <person name="Sharon I."/>
            <person name="Hug L.A."/>
            <person name="Burstein D."/>
            <person name="Emerson J.B."/>
            <person name="Thomas B.C."/>
            <person name="Banfield J.F."/>
        </authorList>
    </citation>
    <scope>NUCLEOTIDE SEQUENCE [LARGE SCALE GENOMIC DNA]</scope>
    <source>
        <strain evidence="1">CG2_30_33_16</strain>
    </source>
</reference>
<proteinExistence type="predicted"/>
<dbReference type="EMBL" id="MNZM01000079">
    <property type="protein sequence ID" value="OIP83599.1"/>
    <property type="molecule type" value="Genomic_DNA"/>
</dbReference>
<accession>A0A1J5HRW3</accession>
<protein>
    <submittedName>
        <fullName evidence="1">Uncharacterized protein</fullName>
    </submittedName>
</protein>
<comment type="caution">
    <text evidence="1">The sequence shown here is derived from an EMBL/GenBank/DDBJ whole genome shotgun (WGS) entry which is preliminary data.</text>
</comment>
<sequence>MNTRKILQLVGLKPNNSISSLDNEEAMERLIKFIKEWELPIQIKKISKKDWETLFSSYADSIIDYHPENHHQERGAFLRNEQMLKKYGLTDEDIKRLDFC</sequence>
<dbReference type="Proteomes" id="UP000183758">
    <property type="component" value="Unassembled WGS sequence"/>
</dbReference>
<evidence type="ECO:0000313" key="2">
    <source>
        <dbReference type="Proteomes" id="UP000183758"/>
    </source>
</evidence>
<organism evidence="1 2">
    <name type="scientific">Candidatus Roizmanbacteria bacterium CG2_30_33_16</name>
    <dbReference type="NCBI Taxonomy" id="1805340"/>
    <lineage>
        <taxon>Bacteria</taxon>
        <taxon>Candidatus Roizmaniibacteriota</taxon>
    </lineage>
</organism>
<evidence type="ECO:0000313" key="1">
    <source>
        <dbReference type="EMBL" id="OIP83599.1"/>
    </source>
</evidence>
<gene>
    <name evidence="1" type="ORF">AUK04_03230</name>
</gene>
<name>A0A1J5HRW3_9BACT</name>
<dbReference type="AlphaFoldDB" id="A0A1J5HRW3"/>